<feature type="transmembrane region" description="Helical" evidence="1">
    <location>
        <begin position="66"/>
        <end position="85"/>
    </location>
</feature>
<dbReference type="Pfam" id="PF05437">
    <property type="entry name" value="AzlD"/>
    <property type="match status" value="1"/>
</dbReference>
<dbReference type="InterPro" id="IPR008407">
    <property type="entry name" value="Brnchd-chn_aa_trnsp_AzlD"/>
</dbReference>
<name>A0A9X1NPW5_9HYPH</name>
<evidence type="ECO:0000313" key="3">
    <source>
        <dbReference type="Proteomes" id="UP001139089"/>
    </source>
</evidence>
<evidence type="ECO:0000256" key="1">
    <source>
        <dbReference type="SAM" id="Phobius"/>
    </source>
</evidence>
<feature type="transmembrane region" description="Helical" evidence="1">
    <location>
        <begin position="28"/>
        <end position="46"/>
    </location>
</feature>
<keyword evidence="1" id="KW-0812">Transmembrane</keyword>
<comment type="caution">
    <text evidence="2">The sequence shown here is derived from an EMBL/GenBank/DDBJ whole genome shotgun (WGS) entry which is preliminary data.</text>
</comment>
<gene>
    <name evidence="2" type="ORF">LRX75_07970</name>
</gene>
<proteinExistence type="predicted"/>
<organism evidence="2 3">
    <name type="scientific">Rhizobium quercicola</name>
    <dbReference type="NCBI Taxonomy" id="2901226"/>
    <lineage>
        <taxon>Bacteria</taxon>
        <taxon>Pseudomonadati</taxon>
        <taxon>Pseudomonadota</taxon>
        <taxon>Alphaproteobacteria</taxon>
        <taxon>Hyphomicrobiales</taxon>
        <taxon>Rhizobiaceae</taxon>
        <taxon>Rhizobium/Agrobacterium group</taxon>
        <taxon>Rhizobium</taxon>
    </lineage>
</organism>
<dbReference type="AlphaFoldDB" id="A0A9X1NPW5"/>
<evidence type="ECO:0000313" key="2">
    <source>
        <dbReference type="EMBL" id="MCD7108977.1"/>
    </source>
</evidence>
<keyword evidence="3" id="KW-1185">Reference proteome</keyword>
<keyword evidence="1" id="KW-0472">Membrane</keyword>
<dbReference type="Proteomes" id="UP001139089">
    <property type="component" value="Unassembled WGS sequence"/>
</dbReference>
<dbReference type="EMBL" id="JAJOZR010000004">
    <property type="protein sequence ID" value="MCD7108977.1"/>
    <property type="molecule type" value="Genomic_DNA"/>
</dbReference>
<keyword evidence="1" id="KW-1133">Transmembrane helix</keyword>
<sequence length="87" mass="8657">MAGATALTRLAGLVLIRHVALGPRVRRFMSAIPPAVLMAVITPTALATGPAETAATVVTGLAATRLPLLGAVAIGVFSVAMLRAAGL</sequence>
<protein>
    <submittedName>
        <fullName evidence="2">AzlD domain-containing protein</fullName>
    </submittedName>
</protein>
<reference evidence="2" key="1">
    <citation type="submission" date="2021-12" db="EMBL/GenBank/DDBJ databases">
        <authorList>
            <person name="Li Y."/>
        </authorList>
    </citation>
    <scope>NUCLEOTIDE SEQUENCE</scope>
    <source>
        <strain evidence="2">DKSPLA3</strain>
    </source>
</reference>
<accession>A0A9X1NPW5</accession>